<dbReference type="AlphaFoldDB" id="C8W3J8"/>
<proteinExistence type="predicted"/>
<dbReference type="Proteomes" id="UP000002217">
    <property type="component" value="Chromosome"/>
</dbReference>
<dbReference type="InterPro" id="IPR005358">
    <property type="entry name" value="Puta_zinc/iron-chelating_dom"/>
</dbReference>
<dbReference type="KEGG" id="dae:Dtox_3032"/>
<reference evidence="1 2" key="1">
    <citation type="journal article" date="2009" name="Stand. Genomic Sci.">
        <title>Complete genome sequence of Desulfotomaculum acetoxidans type strain (5575).</title>
        <authorList>
            <person name="Spring S."/>
            <person name="Lapidus A."/>
            <person name="Schroder M."/>
            <person name="Gleim D."/>
            <person name="Sims D."/>
            <person name="Meincke L."/>
            <person name="Glavina Del Rio T."/>
            <person name="Tice H."/>
            <person name="Copeland A."/>
            <person name="Cheng J.F."/>
            <person name="Lucas S."/>
            <person name="Chen F."/>
            <person name="Nolan M."/>
            <person name="Bruce D."/>
            <person name="Goodwin L."/>
            <person name="Pitluck S."/>
            <person name="Ivanova N."/>
            <person name="Mavromatis K."/>
            <person name="Mikhailova N."/>
            <person name="Pati A."/>
            <person name="Chen A."/>
            <person name="Palaniappan K."/>
            <person name="Land M."/>
            <person name="Hauser L."/>
            <person name="Chang Y.J."/>
            <person name="Jeffries C.D."/>
            <person name="Chain P."/>
            <person name="Saunders E."/>
            <person name="Brettin T."/>
            <person name="Detter J.C."/>
            <person name="Goker M."/>
            <person name="Bristow J."/>
            <person name="Eisen J.A."/>
            <person name="Markowitz V."/>
            <person name="Hugenholtz P."/>
            <person name="Kyrpides N.C."/>
            <person name="Klenk H.P."/>
            <person name="Han C."/>
        </authorList>
    </citation>
    <scope>NUCLEOTIDE SEQUENCE [LARGE SCALE GENOMIC DNA]</scope>
    <source>
        <strain evidence="2">ATCC 49208 / DSM 771 / VKM B-1644</strain>
    </source>
</reference>
<dbReference type="HOGENOM" id="CLU_1169162_0_0_9"/>
<organism evidence="1 2">
    <name type="scientific">Desulfofarcimen acetoxidans (strain ATCC 49208 / DSM 771 / KCTC 5769 / VKM B-1644 / 5575)</name>
    <name type="common">Desulfotomaculum acetoxidans</name>
    <dbReference type="NCBI Taxonomy" id="485916"/>
    <lineage>
        <taxon>Bacteria</taxon>
        <taxon>Bacillati</taxon>
        <taxon>Bacillota</taxon>
        <taxon>Clostridia</taxon>
        <taxon>Eubacteriales</taxon>
        <taxon>Peptococcaceae</taxon>
        <taxon>Desulfofarcimen</taxon>
    </lineage>
</organism>
<evidence type="ECO:0000313" key="1">
    <source>
        <dbReference type="EMBL" id="ACV63784.1"/>
    </source>
</evidence>
<dbReference type="RefSeq" id="WP_015758476.1">
    <property type="nucleotide sequence ID" value="NC_013216.1"/>
</dbReference>
<dbReference type="Pfam" id="PF03692">
    <property type="entry name" value="CxxCxxCC"/>
    <property type="match status" value="1"/>
</dbReference>
<protein>
    <submittedName>
        <fullName evidence="1">Uncharacterized protein</fullName>
    </submittedName>
</protein>
<dbReference type="STRING" id="485916.Dtox_3032"/>
<name>C8W3J8_DESAS</name>
<keyword evidence="2" id="KW-1185">Reference proteome</keyword>
<dbReference type="EMBL" id="CP001720">
    <property type="protein sequence ID" value="ACV63784.1"/>
    <property type="molecule type" value="Genomic_DNA"/>
</dbReference>
<sequence>MSTELLTEAQLSEITLNPDKEIAINNIYQLYQIIDQANLQLKQVHDVPDCLRCGVCCNGVFEVSPVEARVIQVALEGYVPSGLFPPISEESLRSRLNMASDQLSNALCNNHFVCPFYNNRFGCLAYQVRSVICRVFETAVPDFSFIPELNEDILGDTDIKKSGFLCPNLKKAKKYPGTFAVWDYTGLISVLEQIYPGTTKYEARLLAFFKYPVDIIALKGLPYKFRLNNFLKVIHPG</sequence>
<gene>
    <name evidence="1" type="ordered locus">Dtox_3032</name>
</gene>
<evidence type="ECO:0000313" key="2">
    <source>
        <dbReference type="Proteomes" id="UP000002217"/>
    </source>
</evidence>
<dbReference type="OrthoDB" id="196483at2"/>
<accession>C8W3J8</accession>